<feature type="region of interest" description="Disordered" evidence="1">
    <location>
        <begin position="194"/>
        <end position="224"/>
    </location>
</feature>
<name>A0A0A2WKK9_9GAMM</name>
<comment type="caution">
    <text evidence="3">The sequence shown here is derived from an EMBL/GenBank/DDBJ whole genome shotgun (WGS) entry which is preliminary data.</text>
</comment>
<evidence type="ECO:0000256" key="2">
    <source>
        <dbReference type="SAM" id="Phobius"/>
    </source>
</evidence>
<dbReference type="InterPro" id="IPR014161">
    <property type="entry name" value="Tol-Pal_TolA"/>
</dbReference>
<sequence length="314" mass="35232">MKETRADTMQSFVAALLLHALLFALFYFGLYWTWTDAEEIQRGPVIEATLIDPNALSASMRRALAKRPEQPAPAPEATAPVEQPKPEPRPEDAPTPPQPVAQDVVPEPDVIEQEQVTQAPSPKPPAEKVQDAKQRQEQIDTTAQDRQMQAERERRLSAMEQMRQKQLEDIRRERELNQKELTLREQKLRQIADARSAADAAAQADARSENAEAAPQPGMGGDADTLRSRWLMAIVSQIRQNWSRPDDVPAGQCPIRISMERGGRVASVEVLPGCPYDELTRRSVEAAVFKAQPLPYAGFERVFQPELRLGFRAE</sequence>
<dbReference type="Proteomes" id="UP000030518">
    <property type="component" value="Unassembled WGS sequence"/>
</dbReference>
<evidence type="ECO:0000256" key="1">
    <source>
        <dbReference type="SAM" id="MobiDB-lite"/>
    </source>
</evidence>
<dbReference type="NCBIfam" id="TIGR02794">
    <property type="entry name" value="tolA_full"/>
    <property type="match status" value="1"/>
</dbReference>
<gene>
    <name evidence="3" type="ORF">LF41_344</name>
</gene>
<evidence type="ECO:0000313" key="3">
    <source>
        <dbReference type="EMBL" id="KGQ18810.1"/>
    </source>
</evidence>
<protein>
    <submittedName>
        <fullName evidence="3">Membrane protein TolA</fullName>
    </submittedName>
</protein>
<organism evidence="3 4">
    <name type="scientific">Lysobacter dokdonensis DS-58</name>
    <dbReference type="NCBI Taxonomy" id="1300345"/>
    <lineage>
        <taxon>Bacteria</taxon>
        <taxon>Pseudomonadati</taxon>
        <taxon>Pseudomonadota</taxon>
        <taxon>Gammaproteobacteria</taxon>
        <taxon>Lysobacterales</taxon>
        <taxon>Lysobacteraceae</taxon>
        <taxon>Noviluteimonas</taxon>
    </lineage>
</organism>
<dbReference type="SUPFAM" id="SSF74653">
    <property type="entry name" value="TolA/TonB C-terminal domain"/>
    <property type="match status" value="1"/>
</dbReference>
<dbReference type="AlphaFoldDB" id="A0A0A2WKK9"/>
<dbReference type="GO" id="GO:0043213">
    <property type="term" value="P:bacteriocin transport"/>
    <property type="evidence" value="ECO:0007669"/>
    <property type="project" value="InterPro"/>
</dbReference>
<dbReference type="STRING" id="1300345.LF41_344"/>
<feature type="transmembrane region" description="Helical" evidence="2">
    <location>
        <begin position="12"/>
        <end position="34"/>
    </location>
</feature>
<dbReference type="Gene3D" id="3.30.1150.10">
    <property type="match status" value="1"/>
</dbReference>
<keyword evidence="2" id="KW-0472">Membrane</keyword>
<dbReference type="RefSeq" id="WP_036169308.1">
    <property type="nucleotide sequence ID" value="NZ_JRKJ01000016.1"/>
</dbReference>
<dbReference type="eggNOG" id="COG3064">
    <property type="taxonomic scope" value="Bacteria"/>
</dbReference>
<dbReference type="OrthoDB" id="5948502at2"/>
<keyword evidence="4" id="KW-1185">Reference proteome</keyword>
<dbReference type="GO" id="GO:0016020">
    <property type="term" value="C:membrane"/>
    <property type="evidence" value="ECO:0007669"/>
    <property type="project" value="InterPro"/>
</dbReference>
<keyword evidence="2" id="KW-0812">Transmembrane</keyword>
<feature type="region of interest" description="Disordered" evidence="1">
    <location>
        <begin position="62"/>
        <end position="171"/>
    </location>
</feature>
<dbReference type="PATRIC" id="fig|1300345.3.peg.2018"/>
<proteinExistence type="predicted"/>
<dbReference type="GO" id="GO:0019534">
    <property type="term" value="F:toxin transmembrane transporter activity"/>
    <property type="evidence" value="ECO:0007669"/>
    <property type="project" value="InterPro"/>
</dbReference>
<keyword evidence="2" id="KW-1133">Transmembrane helix</keyword>
<dbReference type="EMBL" id="JRKJ01000016">
    <property type="protein sequence ID" value="KGQ18810.1"/>
    <property type="molecule type" value="Genomic_DNA"/>
</dbReference>
<feature type="compositionally biased region" description="Low complexity" evidence="1">
    <location>
        <begin position="194"/>
        <end position="205"/>
    </location>
</feature>
<accession>A0A0A2WKK9</accession>
<feature type="compositionally biased region" description="Basic and acidic residues" evidence="1">
    <location>
        <begin position="125"/>
        <end position="138"/>
    </location>
</feature>
<evidence type="ECO:0000313" key="4">
    <source>
        <dbReference type="Proteomes" id="UP000030518"/>
    </source>
</evidence>
<reference evidence="3 4" key="1">
    <citation type="submission" date="2014-09" db="EMBL/GenBank/DDBJ databases">
        <title>Genome sequences of Lysobacter dokdonensis DS-58.</title>
        <authorList>
            <person name="Kim J.F."/>
            <person name="Kwak M.-J."/>
        </authorList>
    </citation>
    <scope>NUCLEOTIDE SEQUENCE [LARGE SCALE GENOMIC DNA]</scope>
    <source>
        <strain evidence="3 4">DS-58</strain>
    </source>
</reference>
<feature type="compositionally biased region" description="Basic and acidic residues" evidence="1">
    <location>
        <begin position="148"/>
        <end position="171"/>
    </location>
</feature>